<comment type="subcellular location">
    <subcellularLocation>
        <location evidence="1">Cell membrane</location>
        <topology evidence="1">Multi-pass membrane protein</topology>
    </subcellularLocation>
</comment>
<feature type="transmembrane region" description="Helical" evidence="6">
    <location>
        <begin position="87"/>
        <end position="106"/>
    </location>
</feature>
<keyword evidence="2" id="KW-1003">Cell membrane</keyword>
<accession>A0A7W9TNB3</accession>
<feature type="transmembrane region" description="Helical" evidence="6">
    <location>
        <begin position="151"/>
        <end position="171"/>
    </location>
</feature>
<feature type="transmembrane region" description="Helical" evidence="6">
    <location>
        <begin position="300"/>
        <end position="317"/>
    </location>
</feature>
<dbReference type="InterPro" id="IPR043428">
    <property type="entry name" value="LivM-like"/>
</dbReference>
<dbReference type="GO" id="GO:0005886">
    <property type="term" value="C:plasma membrane"/>
    <property type="evidence" value="ECO:0007669"/>
    <property type="project" value="UniProtKB-SubCell"/>
</dbReference>
<reference evidence="7 8" key="1">
    <citation type="submission" date="2020-08" db="EMBL/GenBank/DDBJ databases">
        <title>Genomic Encyclopedia of Type Strains, Phase IV (KMG-IV): sequencing the most valuable type-strain genomes for metagenomic binning, comparative biology and taxonomic classification.</title>
        <authorList>
            <person name="Goeker M."/>
        </authorList>
    </citation>
    <scope>NUCLEOTIDE SEQUENCE [LARGE SCALE GENOMIC DNA]</scope>
    <source>
        <strain evidence="7 8">DSM 12141</strain>
    </source>
</reference>
<evidence type="ECO:0000256" key="6">
    <source>
        <dbReference type="SAM" id="Phobius"/>
    </source>
</evidence>
<evidence type="ECO:0000313" key="7">
    <source>
        <dbReference type="EMBL" id="MBB6083699.1"/>
    </source>
</evidence>
<keyword evidence="3 6" id="KW-0812">Transmembrane</keyword>
<keyword evidence="4 6" id="KW-1133">Transmembrane helix</keyword>
<evidence type="ECO:0000256" key="3">
    <source>
        <dbReference type="ARBA" id="ARBA00022692"/>
    </source>
</evidence>
<feature type="transmembrane region" description="Helical" evidence="6">
    <location>
        <begin position="126"/>
        <end position="144"/>
    </location>
</feature>
<feature type="transmembrane region" description="Helical" evidence="6">
    <location>
        <begin position="363"/>
        <end position="380"/>
    </location>
</feature>
<comment type="caution">
    <text evidence="7">The sequence shown here is derived from an EMBL/GenBank/DDBJ whole genome shotgun (WGS) entry which is preliminary data.</text>
</comment>
<evidence type="ECO:0000256" key="4">
    <source>
        <dbReference type="ARBA" id="ARBA00022989"/>
    </source>
</evidence>
<dbReference type="GO" id="GO:0015658">
    <property type="term" value="F:branched-chain amino acid transmembrane transporter activity"/>
    <property type="evidence" value="ECO:0007669"/>
    <property type="project" value="InterPro"/>
</dbReference>
<dbReference type="RefSeq" id="WP_052355965.1">
    <property type="nucleotide sequence ID" value="NZ_JACHIB010000009.1"/>
</dbReference>
<evidence type="ECO:0000256" key="1">
    <source>
        <dbReference type="ARBA" id="ARBA00004651"/>
    </source>
</evidence>
<organism evidence="7 8">
    <name type="scientific">Castellaniella defragrans</name>
    <name type="common">Alcaligenes defragrans</name>
    <dbReference type="NCBI Taxonomy" id="75697"/>
    <lineage>
        <taxon>Bacteria</taxon>
        <taxon>Pseudomonadati</taxon>
        <taxon>Pseudomonadota</taxon>
        <taxon>Betaproteobacteria</taxon>
        <taxon>Burkholderiales</taxon>
        <taxon>Alcaligenaceae</taxon>
        <taxon>Castellaniella</taxon>
    </lineage>
</organism>
<sequence>MDPLHLLKACFLLVPAFLLGCLLFSALRWRARLPAALVLACVLAFGIAGLLPGSMDYLVSFSIMAIIYSILSLGLNAQWGYNGHLNFGVAGFFAVGAFIMALFVTAPPSGMMAAYAQQWFGLEAPYLLGVAAAGVMAGVVAWLIAQPILHLRADFLAIATLGIAEIIRLVFQNERWLANGPQPMSGIPQPLSCVFDREGCGWLPDALQTVLSIMQPRDYGYLYLVIVALALALTYAVLEAMVRSPWGRALRAVRDEEDSAAMSGKPVKSLRVQSFVLGAVVIGVAGALYAPYMVTIDYSHFKPLFATFLVWVMLMLGGSGNNKGAILGAFVIWAVWSGTGFVTDSLQVALQGVAPDVASRMSFLRWAFVGLLLALIVLYRPQGILPEKKRVSRFLDGEPED</sequence>
<gene>
    <name evidence="7" type="ORF">HNR28_001741</name>
</gene>
<dbReference type="CDD" id="cd06581">
    <property type="entry name" value="TM_PBP1_LivM_like"/>
    <property type="match status" value="1"/>
</dbReference>
<feature type="transmembrane region" description="Helical" evidence="6">
    <location>
        <begin position="33"/>
        <end position="51"/>
    </location>
</feature>
<evidence type="ECO:0000256" key="2">
    <source>
        <dbReference type="ARBA" id="ARBA00022475"/>
    </source>
</evidence>
<dbReference type="PANTHER" id="PTHR30482">
    <property type="entry name" value="HIGH-AFFINITY BRANCHED-CHAIN AMINO ACID TRANSPORT SYSTEM PERMEASE"/>
    <property type="match status" value="1"/>
</dbReference>
<dbReference type="InterPro" id="IPR001851">
    <property type="entry name" value="ABC_transp_permease"/>
</dbReference>
<keyword evidence="5 6" id="KW-0472">Membrane</keyword>
<dbReference type="EMBL" id="JACHIB010000009">
    <property type="protein sequence ID" value="MBB6083699.1"/>
    <property type="molecule type" value="Genomic_DNA"/>
</dbReference>
<feature type="transmembrane region" description="Helical" evidence="6">
    <location>
        <begin position="275"/>
        <end position="294"/>
    </location>
</feature>
<dbReference type="Pfam" id="PF02653">
    <property type="entry name" value="BPD_transp_2"/>
    <property type="match status" value="1"/>
</dbReference>
<proteinExistence type="predicted"/>
<evidence type="ECO:0000256" key="5">
    <source>
        <dbReference type="ARBA" id="ARBA00023136"/>
    </source>
</evidence>
<dbReference type="AlphaFoldDB" id="A0A7W9TNB3"/>
<feature type="transmembrane region" description="Helical" evidence="6">
    <location>
        <begin position="324"/>
        <end position="343"/>
    </location>
</feature>
<dbReference type="Proteomes" id="UP000541136">
    <property type="component" value="Unassembled WGS sequence"/>
</dbReference>
<feature type="transmembrane region" description="Helical" evidence="6">
    <location>
        <begin position="57"/>
        <end position="75"/>
    </location>
</feature>
<feature type="transmembrane region" description="Helical" evidence="6">
    <location>
        <begin position="6"/>
        <end position="26"/>
    </location>
</feature>
<protein>
    <submittedName>
        <fullName evidence="7">Branched-chain amino acid transport system permease protein</fullName>
    </submittedName>
</protein>
<dbReference type="PANTHER" id="PTHR30482:SF10">
    <property type="entry name" value="HIGH-AFFINITY BRANCHED-CHAIN AMINO ACID TRANSPORT PROTEIN BRAE"/>
    <property type="match status" value="1"/>
</dbReference>
<feature type="transmembrane region" description="Helical" evidence="6">
    <location>
        <begin position="220"/>
        <end position="238"/>
    </location>
</feature>
<evidence type="ECO:0000313" key="8">
    <source>
        <dbReference type="Proteomes" id="UP000541136"/>
    </source>
</evidence>
<name>A0A7W9TNB3_CASDE</name>